<proteinExistence type="inferred from homology"/>
<evidence type="ECO:0000259" key="8">
    <source>
        <dbReference type="PROSITE" id="PS51144"/>
    </source>
</evidence>
<evidence type="ECO:0000256" key="2">
    <source>
        <dbReference type="ARBA" id="ARBA00012925"/>
    </source>
</evidence>
<sequence>MKLSWKIKNLLFVNIIVIVVFLIGLMAVFPTPVIAEENTPDWSYAGAANPTHWGEISSEFALCELGKNQSPININHAIEGTPIKIEFNYQPTPLLVVNNGHTVQINYNPGSTMKINDEEYELIQFHFHTPSEHTINNKASALEMHLVHRNVKNQLAVVGVMMNQGSANPLIDQIWQHIPAVGKINDIENYTINAANLLPKNKDFFSYIGSLTTPPCSENVKWNVLTETTQISEEQIAAFQKLYQVNARPVQPINGRKIEFHPS</sequence>
<dbReference type="GO" id="GO:0004089">
    <property type="term" value="F:carbonate dehydratase activity"/>
    <property type="evidence" value="ECO:0007669"/>
    <property type="project" value="UniProtKB-EC"/>
</dbReference>
<accession>A0A480A286</accession>
<comment type="catalytic activity">
    <reaction evidence="6">
        <text>hydrogencarbonate + H(+) = CO2 + H2O</text>
        <dbReference type="Rhea" id="RHEA:10748"/>
        <dbReference type="ChEBI" id="CHEBI:15377"/>
        <dbReference type="ChEBI" id="CHEBI:15378"/>
        <dbReference type="ChEBI" id="CHEBI:16526"/>
        <dbReference type="ChEBI" id="CHEBI:17544"/>
        <dbReference type="EC" id="4.2.1.1"/>
    </reaction>
</comment>
<evidence type="ECO:0000256" key="1">
    <source>
        <dbReference type="ARBA" id="ARBA00010718"/>
    </source>
</evidence>
<dbReference type="SMART" id="SM01057">
    <property type="entry name" value="Carb_anhydrase"/>
    <property type="match status" value="1"/>
</dbReference>
<feature type="transmembrane region" description="Helical" evidence="7">
    <location>
        <begin position="12"/>
        <end position="29"/>
    </location>
</feature>
<keyword evidence="7" id="KW-0812">Transmembrane</keyword>
<keyword evidence="4" id="KW-0862">Zinc</keyword>
<dbReference type="Proteomes" id="UP000300142">
    <property type="component" value="Unassembled WGS sequence"/>
</dbReference>
<dbReference type="GO" id="GO:0008270">
    <property type="term" value="F:zinc ion binding"/>
    <property type="evidence" value="ECO:0007669"/>
    <property type="project" value="InterPro"/>
</dbReference>
<comment type="similarity">
    <text evidence="1">Belongs to the alpha-carbonic anhydrase family.</text>
</comment>
<evidence type="ECO:0000256" key="6">
    <source>
        <dbReference type="ARBA" id="ARBA00048348"/>
    </source>
</evidence>
<dbReference type="InterPro" id="IPR041891">
    <property type="entry name" value="Alpha_CA_prokaryot-like"/>
</dbReference>
<protein>
    <recommendedName>
        <fullName evidence="2">carbonic anhydrase</fullName>
        <ecNumber evidence="2">4.2.1.1</ecNumber>
    </recommendedName>
</protein>
<keyword evidence="10" id="KW-1185">Reference proteome</keyword>
<evidence type="ECO:0000256" key="7">
    <source>
        <dbReference type="SAM" id="Phobius"/>
    </source>
</evidence>
<name>A0A480A286_9CYAN</name>
<feature type="domain" description="Alpha-carbonic anhydrase" evidence="8">
    <location>
        <begin position="40"/>
        <end position="262"/>
    </location>
</feature>
<evidence type="ECO:0000313" key="9">
    <source>
        <dbReference type="EMBL" id="GCL36284.1"/>
    </source>
</evidence>
<keyword evidence="7" id="KW-0472">Membrane</keyword>
<dbReference type="PANTHER" id="PTHR18952:SF265">
    <property type="entry name" value="CARBONIC ANHYDRASE"/>
    <property type="match status" value="1"/>
</dbReference>
<dbReference type="EMBL" id="BJCE01000032">
    <property type="protein sequence ID" value="GCL36284.1"/>
    <property type="molecule type" value="Genomic_DNA"/>
</dbReference>
<organism evidence="9 10">
    <name type="scientific">Sphaerospermopsis reniformis</name>
    <dbReference type="NCBI Taxonomy" id="531300"/>
    <lineage>
        <taxon>Bacteria</taxon>
        <taxon>Bacillati</taxon>
        <taxon>Cyanobacteriota</taxon>
        <taxon>Cyanophyceae</taxon>
        <taxon>Nostocales</taxon>
        <taxon>Aphanizomenonaceae</taxon>
        <taxon>Sphaerospermopsis</taxon>
    </lineage>
</organism>
<reference evidence="10" key="1">
    <citation type="submission" date="2019-02" db="EMBL/GenBank/DDBJ databases">
        <title>Draft genome sequence of Sphaerospermopsis reniformis NIES-1949.</title>
        <authorList>
            <person name="Yamaguchi H."/>
            <person name="Suzuki S."/>
            <person name="Kawachi M."/>
        </authorList>
    </citation>
    <scope>NUCLEOTIDE SEQUENCE [LARGE SCALE GENOMIC DNA]</scope>
    <source>
        <strain evidence="10">NIES-1949</strain>
    </source>
</reference>
<dbReference type="InterPro" id="IPR001148">
    <property type="entry name" value="CA_dom"/>
</dbReference>
<dbReference type="SUPFAM" id="SSF51069">
    <property type="entry name" value="Carbonic anhydrase"/>
    <property type="match status" value="1"/>
</dbReference>
<evidence type="ECO:0000256" key="5">
    <source>
        <dbReference type="ARBA" id="ARBA00023239"/>
    </source>
</evidence>
<evidence type="ECO:0000256" key="4">
    <source>
        <dbReference type="ARBA" id="ARBA00022833"/>
    </source>
</evidence>
<keyword evidence="3" id="KW-0479">Metal-binding</keyword>
<keyword evidence="5" id="KW-0456">Lyase</keyword>
<evidence type="ECO:0000256" key="3">
    <source>
        <dbReference type="ARBA" id="ARBA00022723"/>
    </source>
</evidence>
<dbReference type="EC" id="4.2.1.1" evidence="2"/>
<dbReference type="AlphaFoldDB" id="A0A480A286"/>
<dbReference type="Gene3D" id="3.10.200.10">
    <property type="entry name" value="Alpha carbonic anhydrase"/>
    <property type="match status" value="1"/>
</dbReference>
<dbReference type="PANTHER" id="PTHR18952">
    <property type="entry name" value="CARBONIC ANHYDRASE"/>
    <property type="match status" value="1"/>
</dbReference>
<dbReference type="InterPro" id="IPR023561">
    <property type="entry name" value="Carbonic_anhydrase_a-class"/>
</dbReference>
<gene>
    <name evidence="9" type="ORF">SR1949_13870</name>
</gene>
<dbReference type="CDD" id="cd03124">
    <property type="entry name" value="alpha_CA_prokaryotic_like"/>
    <property type="match status" value="1"/>
</dbReference>
<comment type="caution">
    <text evidence="9">The sequence shown here is derived from an EMBL/GenBank/DDBJ whole genome shotgun (WGS) entry which is preliminary data.</text>
</comment>
<dbReference type="Pfam" id="PF00194">
    <property type="entry name" value="Carb_anhydrase"/>
    <property type="match status" value="1"/>
</dbReference>
<evidence type="ECO:0000313" key="10">
    <source>
        <dbReference type="Proteomes" id="UP000300142"/>
    </source>
</evidence>
<dbReference type="PROSITE" id="PS51144">
    <property type="entry name" value="ALPHA_CA_2"/>
    <property type="match status" value="1"/>
</dbReference>
<keyword evidence="7" id="KW-1133">Transmembrane helix</keyword>
<dbReference type="InterPro" id="IPR036398">
    <property type="entry name" value="CA_dom_sf"/>
</dbReference>